<evidence type="ECO:0000313" key="2">
    <source>
        <dbReference type="Proteomes" id="UP000762676"/>
    </source>
</evidence>
<name>A0AAV4FQ93_9GAST</name>
<accession>A0AAV4FQ93</accession>
<keyword evidence="2" id="KW-1185">Reference proteome</keyword>
<evidence type="ECO:0000313" key="1">
    <source>
        <dbReference type="EMBL" id="GFR74860.1"/>
    </source>
</evidence>
<dbReference type="GO" id="GO:0004519">
    <property type="term" value="F:endonuclease activity"/>
    <property type="evidence" value="ECO:0007669"/>
    <property type="project" value="UniProtKB-KW"/>
</dbReference>
<dbReference type="AlphaFoldDB" id="A0AAV4FQ93"/>
<gene>
    <name evidence="1" type="ORF">ElyMa_002173600</name>
</gene>
<dbReference type="Proteomes" id="UP000762676">
    <property type="component" value="Unassembled WGS sequence"/>
</dbReference>
<reference evidence="1 2" key="1">
    <citation type="journal article" date="2021" name="Elife">
        <title>Chloroplast acquisition without the gene transfer in kleptoplastic sea slugs, Plakobranchus ocellatus.</title>
        <authorList>
            <person name="Maeda T."/>
            <person name="Takahashi S."/>
            <person name="Yoshida T."/>
            <person name="Shimamura S."/>
            <person name="Takaki Y."/>
            <person name="Nagai Y."/>
            <person name="Toyoda A."/>
            <person name="Suzuki Y."/>
            <person name="Arimoto A."/>
            <person name="Ishii H."/>
            <person name="Satoh N."/>
            <person name="Nishiyama T."/>
            <person name="Hasebe M."/>
            <person name="Maruyama T."/>
            <person name="Minagawa J."/>
            <person name="Obokata J."/>
            <person name="Shigenobu S."/>
        </authorList>
    </citation>
    <scope>NUCLEOTIDE SEQUENCE [LARGE SCALE GENOMIC DNA]</scope>
</reference>
<proteinExistence type="predicted"/>
<comment type="caution">
    <text evidence="1">The sequence shown here is derived from an EMBL/GenBank/DDBJ whole genome shotgun (WGS) entry which is preliminary data.</text>
</comment>
<sequence>MFKRMKNILTNPHMSIETRKRVPECYMEPILMYKCETWIISKQTRGRLEVTKIWFLRRMRKIGTPCEDWNVYGRGRLREKTTDGLASWLGVGSTVEIIKMIREHDAWRGMIANAMRYGTG</sequence>
<keyword evidence="1" id="KW-0378">Hydrolase</keyword>
<keyword evidence="1" id="KW-0540">Nuclease</keyword>
<protein>
    <submittedName>
        <fullName evidence="1">Endonuclease-reverse transcriptase</fullName>
    </submittedName>
</protein>
<dbReference type="EMBL" id="BMAT01004510">
    <property type="protein sequence ID" value="GFR74860.1"/>
    <property type="molecule type" value="Genomic_DNA"/>
</dbReference>
<organism evidence="1 2">
    <name type="scientific">Elysia marginata</name>
    <dbReference type="NCBI Taxonomy" id="1093978"/>
    <lineage>
        <taxon>Eukaryota</taxon>
        <taxon>Metazoa</taxon>
        <taxon>Spiralia</taxon>
        <taxon>Lophotrochozoa</taxon>
        <taxon>Mollusca</taxon>
        <taxon>Gastropoda</taxon>
        <taxon>Heterobranchia</taxon>
        <taxon>Euthyneura</taxon>
        <taxon>Panpulmonata</taxon>
        <taxon>Sacoglossa</taxon>
        <taxon>Placobranchoidea</taxon>
        <taxon>Plakobranchidae</taxon>
        <taxon>Elysia</taxon>
    </lineage>
</organism>
<keyword evidence="1" id="KW-0255">Endonuclease</keyword>